<evidence type="ECO:0000256" key="9">
    <source>
        <dbReference type="ARBA" id="ARBA00022857"/>
    </source>
</evidence>
<dbReference type="Pfam" id="PF00067">
    <property type="entry name" value="p450"/>
    <property type="match status" value="1"/>
</dbReference>
<dbReference type="InterPro" id="IPR003097">
    <property type="entry name" value="CysJ-like_FAD-binding"/>
</dbReference>
<dbReference type="Gene3D" id="1.10.630.10">
    <property type="entry name" value="Cytochrome P450"/>
    <property type="match status" value="1"/>
</dbReference>
<dbReference type="SUPFAM" id="SSF48264">
    <property type="entry name" value="Cytochrome P450"/>
    <property type="match status" value="1"/>
</dbReference>
<comment type="similarity">
    <text evidence="3">In the N-terminal section; belongs to the cytochrome P450 family.</text>
</comment>
<evidence type="ECO:0000259" key="16">
    <source>
        <dbReference type="PROSITE" id="PS51384"/>
    </source>
</evidence>
<dbReference type="InterPro" id="IPR017938">
    <property type="entry name" value="Riboflavin_synthase-like_b-brl"/>
</dbReference>
<dbReference type="InterPro" id="IPR039261">
    <property type="entry name" value="FNR_nucleotide-bd"/>
</dbReference>
<evidence type="ECO:0000256" key="8">
    <source>
        <dbReference type="ARBA" id="ARBA00022827"/>
    </source>
</evidence>
<dbReference type="InterPro" id="IPR001128">
    <property type="entry name" value="Cyt_P450"/>
</dbReference>
<dbReference type="GO" id="GO:0005829">
    <property type="term" value="C:cytosol"/>
    <property type="evidence" value="ECO:0007669"/>
    <property type="project" value="TreeGrafter"/>
</dbReference>
<dbReference type="SUPFAM" id="SSF52218">
    <property type="entry name" value="Flavoproteins"/>
    <property type="match status" value="1"/>
</dbReference>
<keyword evidence="9" id="KW-0521">NADP</keyword>
<comment type="catalytic activity">
    <reaction evidence="14">
        <text>hydrogen sulfide + 3 NADP(+) + 3 H2O = sulfite + 3 NADPH + 4 H(+)</text>
        <dbReference type="Rhea" id="RHEA:13801"/>
        <dbReference type="ChEBI" id="CHEBI:15377"/>
        <dbReference type="ChEBI" id="CHEBI:15378"/>
        <dbReference type="ChEBI" id="CHEBI:17359"/>
        <dbReference type="ChEBI" id="CHEBI:29919"/>
        <dbReference type="ChEBI" id="CHEBI:57783"/>
        <dbReference type="ChEBI" id="CHEBI:58349"/>
        <dbReference type="EC" id="1.8.1.2"/>
    </reaction>
</comment>
<dbReference type="Gene3D" id="1.20.990.10">
    <property type="entry name" value="NADPH-cytochrome p450 Reductase, Chain A, domain 3"/>
    <property type="match status" value="1"/>
</dbReference>
<comment type="catalytic activity">
    <reaction evidence="13">
        <text>2 oxidized [cytochrome P450] + NADPH = 2 reduced [cytochrome P450] + NADP(+) + H(+)</text>
        <dbReference type="Rhea" id="RHEA:24040"/>
        <dbReference type="Rhea" id="RHEA-COMP:14627"/>
        <dbReference type="Rhea" id="RHEA-COMP:14628"/>
        <dbReference type="ChEBI" id="CHEBI:15378"/>
        <dbReference type="ChEBI" id="CHEBI:55376"/>
        <dbReference type="ChEBI" id="CHEBI:57783"/>
        <dbReference type="ChEBI" id="CHEBI:58349"/>
        <dbReference type="ChEBI" id="CHEBI:60344"/>
        <dbReference type="EC" id="1.6.2.4"/>
    </reaction>
</comment>
<dbReference type="GO" id="GO:0020037">
    <property type="term" value="F:heme binding"/>
    <property type="evidence" value="ECO:0007669"/>
    <property type="project" value="InterPro"/>
</dbReference>
<dbReference type="Gene3D" id="2.40.30.10">
    <property type="entry name" value="Translation factors"/>
    <property type="match status" value="1"/>
</dbReference>
<evidence type="ECO:0000313" key="17">
    <source>
        <dbReference type="EMBL" id="NML76090.1"/>
    </source>
</evidence>
<evidence type="ECO:0000256" key="2">
    <source>
        <dbReference type="ARBA" id="ARBA00001974"/>
    </source>
</evidence>
<dbReference type="Pfam" id="PF00667">
    <property type="entry name" value="FAD_binding_1"/>
    <property type="match status" value="1"/>
</dbReference>
<feature type="domain" description="FAD-binding FR-type" evidence="16">
    <location>
        <begin position="602"/>
        <end position="817"/>
    </location>
</feature>
<dbReference type="EC" id="1.8.1.2" evidence="4"/>
<dbReference type="InterPro" id="IPR001433">
    <property type="entry name" value="OxRdtase_FAD/NAD-bd"/>
</dbReference>
<dbReference type="GO" id="GO:0016705">
    <property type="term" value="F:oxidoreductase activity, acting on paired donors, with incorporation or reduction of molecular oxygen"/>
    <property type="evidence" value="ECO:0007669"/>
    <property type="project" value="InterPro"/>
</dbReference>
<proteinExistence type="inferred from homology"/>
<dbReference type="FunFam" id="3.40.50.80:FF:000001">
    <property type="entry name" value="NADPH--cytochrome P450 reductase 1"/>
    <property type="match status" value="1"/>
</dbReference>
<evidence type="ECO:0000256" key="10">
    <source>
        <dbReference type="ARBA" id="ARBA00022982"/>
    </source>
</evidence>
<evidence type="ECO:0000256" key="3">
    <source>
        <dbReference type="ARBA" id="ARBA00010018"/>
    </source>
</evidence>
<dbReference type="GO" id="GO:0004497">
    <property type="term" value="F:monooxygenase activity"/>
    <property type="evidence" value="ECO:0007669"/>
    <property type="project" value="InterPro"/>
</dbReference>
<evidence type="ECO:0000256" key="11">
    <source>
        <dbReference type="ARBA" id="ARBA00023002"/>
    </source>
</evidence>
<keyword evidence="11 17" id="KW-0560">Oxidoreductase</keyword>
<dbReference type="Gene3D" id="3.40.50.360">
    <property type="match status" value="1"/>
</dbReference>
<dbReference type="Gene3D" id="3.40.50.80">
    <property type="entry name" value="Nucleotide-binding domain of ferredoxin-NADP reductase (FNR) module"/>
    <property type="match status" value="1"/>
</dbReference>
<sequence length="968" mass="106925">MIADELIDIGSLPFLDMSDPNFSIRSQQVDDAREQNWCARTNYGLAVLRYDEVHKLMRDARLRQGSYAWPKLNGVSGHFAGWWERMLLSQEGPNHARLRRLANPAFSPKLVISLRPEFAKLANELIDNFIEKGSCEFMADFAEPYATRVICMLLGLPHEKWRELADLAADMGLALGVTFKQDLETVDAATVKLFDYVMTLVDELRQQELGEDFLSMLVKTNLQSDEALSERELYDLIMLAIFGGIDTTRNQIGLAMEVFMRNPGQWTLLGDKPELGKSAVEEVMRIRPTITWVTREAVEDFVYQGLEIKRGTTIHLFGQSAASDPRAYADPSFDITAERKPHFGFGGGAHFCLGHFIARGDMTEALAILAHRVRNPRIEGEARFLPDSGNTGPIVLPIAFDRGERKTFIPPSAEEAVRPAAAPGAETDQALSLTILYGTQTGNAEQMASDIAGIARSRGFQPRVAPLDSIEMDELAGLKRLLIVTSTYGQGEMPDTARGFWDALCGEDALDLGGLSYSLMAMGDSGYETFCAAGRDIDERLQALGARSIEPRVDCDTNYAATAFAWVDRALAAASGVEGEDAEIALGGMPSESAVRSRWSRRNPYASRMAVNRRLSREGSAKDTRHIEFDLGDSGLTYEAGDCIGVIPQNDKGLVDAMMSHFGACAHVSVAGYDKPLGALLTETLEISTPSRDLVGEVARLSGDAELKHILDNGDRQSLDAWLWGRDILDLLGMMPKDAMGLSDFVGLLKPLQHRAYSIASSPKEHPGSIHLTVGTIRYRSHGRMRQGVASTYLADRVAEGATVPIFPSPNRAFRVPEDDDAPMIMIGPGTGVAPFRAFLQERRARGAGGRNWLFFGDQHRSRDFLYEDEFVAMQAGGLLNRLDLAFSRDQAEKVYVQHRMRENARELFAWLEEGAHLYVCGDATHMAADVEQALVEIVAAEGGMSADGAEAYLERLRKEKRYLRDIY</sequence>
<dbReference type="Pfam" id="PF00175">
    <property type="entry name" value="NAD_binding_1"/>
    <property type="match status" value="1"/>
</dbReference>
<evidence type="ECO:0000256" key="12">
    <source>
        <dbReference type="ARBA" id="ARBA00023192"/>
    </source>
</evidence>
<dbReference type="InterPro" id="IPR008254">
    <property type="entry name" value="Flavodoxin/NO_synth"/>
</dbReference>
<keyword evidence="6" id="KW-0285">Flavoprotein</keyword>
<dbReference type="InterPro" id="IPR023173">
    <property type="entry name" value="NADPH_Cyt_P450_Rdtase_alpha"/>
</dbReference>
<evidence type="ECO:0000256" key="1">
    <source>
        <dbReference type="ARBA" id="ARBA00001917"/>
    </source>
</evidence>
<keyword evidence="18" id="KW-1185">Reference proteome</keyword>
<dbReference type="PRINTS" id="PR00371">
    <property type="entry name" value="FPNCR"/>
</dbReference>
<evidence type="ECO:0000256" key="5">
    <source>
        <dbReference type="ARBA" id="ARBA00022448"/>
    </source>
</evidence>
<dbReference type="SUPFAM" id="SSF63380">
    <property type="entry name" value="Riboflavin synthase domain-like"/>
    <property type="match status" value="1"/>
</dbReference>
<dbReference type="AlphaFoldDB" id="A0A7Y0AYZ5"/>
<dbReference type="Proteomes" id="UP000541470">
    <property type="component" value="Unassembled WGS sequence"/>
</dbReference>
<dbReference type="SUPFAM" id="SSF52343">
    <property type="entry name" value="Ferredoxin reductase-like, C-terminal NADP-linked domain"/>
    <property type="match status" value="1"/>
</dbReference>
<dbReference type="InterPro" id="IPR017927">
    <property type="entry name" value="FAD-bd_FR_type"/>
</dbReference>
<dbReference type="InterPro" id="IPR001709">
    <property type="entry name" value="Flavoprot_Pyr_Nucl_cyt_Rdtase"/>
</dbReference>
<dbReference type="NCBIfam" id="NF004859">
    <property type="entry name" value="PRK06214.1"/>
    <property type="match status" value="1"/>
</dbReference>
<dbReference type="InterPro" id="IPR017972">
    <property type="entry name" value="Cyt_P450_CS"/>
</dbReference>
<dbReference type="Pfam" id="PF00258">
    <property type="entry name" value="Flavodoxin_1"/>
    <property type="match status" value="1"/>
</dbReference>
<accession>A0A7Y0AYZ5</accession>
<dbReference type="PANTHER" id="PTHR19384">
    <property type="entry name" value="NITRIC OXIDE SYNTHASE-RELATED"/>
    <property type="match status" value="1"/>
</dbReference>
<comment type="cofactor">
    <cofactor evidence="1">
        <name>FMN</name>
        <dbReference type="ChEBI" id="CHEBI:58210"/>
    </cofactor>
</comment>
<keyword evidence="7" id="KW-0288">FMN</keyword>
<dbReference type="GO" id="GO:0003958">
    <property type="term" value="F:NADPH-hemoprotein reductase activity"/>
    <property type="evidence" value="ECO:0007669"/>
    <property type="project" value="UniProtKB-EC"/>
</dbReference>
<dbReference type="GO" id="GO:0019344">
    <property type="term" value="P:cysteine biosynthetic process"/>
    <property type="evidence" value="ECO:0007669"/>
    <property type="project" value="UniProtKB-KW"/>
</dbReference>
<organism evidence="17 18">
    <name type="scientific">Rhizobium terricola</name>
    <dbReference type="NCBI Taxonomy" id="2728849"/>
    <lineage>
        <taxon>Bacteria</taxon>
        <taxon>Pseudomonadati</taxon>
        <taxon>Pseudomonadota</taxon>
        <taxon>Alphaproteobacteria</taxon>
        <taxon>Hyphomicrobiales</taxon>
        <taxon>Rhizobiaceae</taxon>
        <taxon>Rhizobium/Agrobacterium group</taxon>
        <taxon>Rhizobium</taxon>
    </lineage>
</organism>
<evidence type="ECO:0000256" key="6">
    <source>
        <dbReference type="ARBA" id="ARBA00022630"/>
    </source>
</evidence>
<dbReference type="GO" id="GO:0004783">
    <property type="term" value="F:sulfite reductase (NADPH) activity"/>
    <property type="evidence" value="ECO:0007669"/>
    <property type="project" value="UniProtKB-EC"/>
</dbReference>
<dbReference type="InterPro" id="IPR029039">
    <property type="entry name" value="Flavoprotein-like_sf"/>
</dbReference>
<evidence type="ECO:0000256" key="13">
    <source>
        <dbReference type="ARBA" id="ARBA00049342"/>
    </source>
</evidence>
<comment type="cofactor">
    <cofactor evidence="2">
        <name>FAD</name>
        <dbReference type="ChEBI" id="CHEBI:57692"/>
    </cofactor>
</comment>
<keyword evidence="10" id="KW-0249">Electron transport</keyword>
<keyword evidence="12" id="KW-0028">Amino-acid biosynthesis</keyword>
<dbReference type="GO" id="GO:0050660">
    <property type="term" value="F:flavin adenine dinucleotide binding"/>
    <property type="evidence" value="ECO:0007669"/>
    <property type="project" value="TreeGrafter"/>
</dbReference>
<dbReference type="PROSITE" id="PS51384">
    <property type="entry name" value="FAD_FR"/>
    <property type="match status" value="1"/>
</dbReference>
<gene>
    <name evidence="17" type="ORF">HHL25_18305</name>
</gene>
<dbReference type="InterPro" id="IPR036396">
    <property type="entry name" value="Cyt_P450_sf"/>
</dbReference>
<feature type="domain" description="Flavodoxin-like" evidence="15">
    <location>
        <begin position="433"/>
        <end position="571"/>
    </location>
</feature>
<dbReference type="EMBL" id="JABBGK010000004">
    <property type="protein sequence ID" value="NML76090.1"/>
    <property type="molecule type" value="Genomic_DNA"/>
</dbReference>
<dbReference type="GO" id="GO:0010181">
    <property type="term" value="F:FMN binding"/>
    <property type="evidence" value="ECO:0007669"/>
    <property type="project" value="InterPro"/>
</dbReference>
<evidence type="ECO:0000256" key="7">
    <source>
        <dbReference type="ARBA" id="ARBA00022643"/>
    </source>
</evidence>
<keyword evidence="8" id="KW-0274">FAD</keyword>
<dbReference type="PRINTS" id="PR00369">
    <property type="entry name" value="FLAVODOXIN"/>
</dbReference>
<evidence type="ECO:0000256" key="14">
    <source>
        <dbReference type="ARBA" id="ARBA00052219"/>
    </source>
</evidence>
<protein>
    <recommendedName>
        <fullName evidence="4">assimilatory sulfite reductase (NADPH)</fullName>
        <ecNumber evidence="4">1.8.1.2</ecNumber>
    </recommendedName>
</protein>
<evidence type="ECO:0000256" key="4">
    <source>
        <dbReference type="ARBA" id="ARBA00012604"/>
    </source>
</evidence>
<evidence type="ECO:0000259" key="15">
    <source>
        <dbReference type="PROSITE" id="PS50902"/>
    </source>
</evidence>
<dbReference type="PANTHER" id="PTHR19384:SF128">
    <property type="entry name" value="NADPH OXIDOREDUCTASE A"/>
    <property type="match status" value="1"/>
</dbReference>
<dbReference type="InterPro" id="IPR001094">
    <property type="entry name" value="Flavdoxin-like"/>
</dbReference>
<reference evidence="17 18" key="1">
    <citation type="submission" date="2020-04" db="EMBL/GenBank/DDBJ databases">
        <title>Rhizobium sp. S-51 isolated from soil.</title>
        <authorList>
            <person name="Dahal R.H."/>
        </authorList>
    </citation>
    <scope>NUCLEOTIDE SEQUENCE [LARGE SCALE GENOMIC DNA]</scope>
    <source>
        <strain evidence="17 18">S-51</strain>
    </source>
</reference>
<comment type="caution">
    <text evidence="17">The sequence shown here is derived from an EMBL/GenBank/DDBJ whole genome shotgun (WGS) entry which is preliminary data.</text>
</comment>
<dbReference type="PROSITE" id="PS00086">
    <property type="entry name" value="CYTOCHROME_P450"/>
    <property type="match status" value="1"/>
</dbReference>
<keyword evidence="5" id="KW-0813">Transport</keyword>
<dbReference type="CDD" id="cd06199">
    <property type="entry name" value="SiR"/>
    <property type="match status" value="1"/>
</dbReference>
<keyword evidence="12" id="KW-0198">Cysteine biosynthesis</keyword>
<evidence type="ECO:0000313" key="18">
    <source>
        <dbReference type="Proteomes" id="UP000541470"/>
    </source>
</evidence>
<dbReference type="RefSeq" id="WP_169594341.1">
    <property type="nucleotide sequence ID" value="NZ_JABBGK010000004.1"/>
</dbReference>
<name>A0A7Y0AYZ5_9HYPH</name>
<dbReference type="PROSITE" id="PS50902">
    <property type="entry name" value="FLAVODOXIN_LIKE"/>
    <property type="match status" value="1"/>
</dbReference>
<dbReference type="GO" id="GO:0005506">
    <property type="term" value="F:iron ion binding"/>
    <property type="evidence" value="ECO:0007669"/>
    <property type="project" value="InterPro"/>
</dbReference>